<comment type="caution">
    <text evidence="2">The sequence shown here is derived from an EMBL/GenBank/DDBJ whole genome shotgun (WGS) entry which is preliminary data.</text>
</comment>
<dbReference type="RefSeq" id="WP_183510169.1">
    <property type="nucleotide sequence ID" value="NZ_BAABGK010000013.1"/>
</dbReference>
<dbReference type="PANTHER" id="PTHR36503">
    <property type="entry name" value="BLR2520 PROTEIN"/>
    <property type="match status" value="1"/>
</dbReference>
<name>A0A839QGL4_9MICC</name>
<dbReference type="SUPFAM" id="SSF54593">
    <property type="entry name" value="Glyoxalase/Bleomycin resistance protein/Dihydroxybiphenyl dioxygenase"/>
    <property type="match status" value="1"/>
</dbReference>
<protein>
    <recommendedName>
        <fullName evidence="1">VOC domain-containing protein</fullName>
    </recommendedName>
</protein>
<sequence length="136" mass="15038">MDRMIFVNLPTENLDAANTFYGALGFRRNPDFSNDDASAWEISGSIWLMSLRAEFYGSFMRNGDEPCFGSGKREVMNGLSCTTREEVDALTAAASRNGGSVYRAAEEQFPGMYGSAVLDPDGHAWELIYLEVPQES</sequence>
<gene>
    <name evidence="2" type="ORF">E9229_001028</name>
</gene>
<dbReference type="InterPro" id="IPR037523">
    <property type="entry name" value="VOC_core"/>
</dbReference>
<proteinExistence type="predicted"/>
<dbReference type="PROSITE" id="PS51819">
    <property type="entry name" value="VOC"/>
    <property type="match status" value="1"/>
</dbReference>
<keyword evidence="3" id="KW-1185">Reference proteome</keyword>
<dbReference type="Proteomes" id="UP000523000">
    <property type="component" value="Unassembled WGS sequence"/>
</dbReference>
<evidence type="ECO:0000259" key="1">
    <source>
        <dbReference type="PROSITE" id="PS51819"/>
    </source>
</evidence>
<feature type="domain" description="VOC" evidence="1">
    <location>
        <begin position="3"/>
        <end position="130"/>
    </location>
</feature>
<dbReference type="AlphaFoldDB" id="A0A839QGL4"/>
<evidence type="ECO:0000313" key="2">
    <source>
        <dbReference type="EMBL" id="MBB2994837.1"/>
    </source>
</evidence>
<organism evidence="2 3">
    <name type="scientific">Paeniglutamicibacter cryotolerans</name>
    <dbReference type="NCBI Taxonomy" id="670079"/>
    <lineage>
        <taxon>Bacteria</taxon>
        <taxon>Bacillati</taxon>
        <taxon>Actinomycetota</taxon>
        <taxon>Actinomycetes</taxon>
        <taxon>Micrococcales</taxon>
        <taxon>Micrococcaceae</taxon>
        <taxon>Paeniglutamicibacter</taxon>
    </lineage>
</organism>
<dbReference type="Pfam" id="PF00903">
    <property type="entry name" value="Glyoxalase"/>
    <property type="match status" value="1"/>
</dbReference>
<dbReference type="EMBL" id="JACHVS010000001">
    <property type="protein sequence ID" value="MBB2994837.1"/>
    <property type="molecule type" value="Genomic_DNA"/>
</dbReference>
<dbReference type="Gene3D" id="3.10.180.10">
    <property type="entry name" value="2,3-Dihydroxybiphenyl 1,2-Dioxygenase, domain 1"/>
    <property type="match status" value="1"/>
</dbReference>
<reference evidence="2 3" key="1">
    <citation type="submission" date="2020-08" db="EMBL/GenBank/DDBJ databases">
        <title>Sequencing the genomes of 1000 actinobacteria strains.</title>
        <authorList>
            <person name="Klenk H.-P."/>
        </authorList>
    </citation>
    <scope>NUCLEOTIDE SEQUENCE [LARGE SCALE GENOMIC DNA]</scope>
    <source>
        <strain evidence="2 3">DSM 22826</strain>
    </source>
</reference>
<dbReference type="PANTHER" id="PTHR36503:SF2">
    <property type="entry name" value="BLR2408 PROTEIN"/>
    <property type="match status" value="1"/>
</dbReference>
<evidence type="ECO:0000313" key="3">
    <source>
        <dbReference type="Proteomes" id="UP000523000"/>
    </source>
</evidence>
<dbReference type="InterPro" id="IPR004360">
    <property type="entry name" value="Glyas_Fos-R_dOase_dom"/>
</dbReference>
<accession>A0A839QGL4</accession>
<dbReference type="InterPro" id="IPR029068">
    <property type="entry name" value="Glyas_Bleomycin-R_OHBP_Dase"/>
</dbReference>